<keyword evidence="1" id="KW-0472">Membrane</keyword>
<dbReference type="GeneID" id="19945915"/>
<dbReference type="EMBL" id="JH767144">
    <property type="protein sequence ID" value="EQC37592.1"/>
    <property type="molecule type" value="Genomic_DNA"/>
</dbReference>
<name>T0S4G4_SAPDV</name>
<keyword evidence="1" id="KW-0812">Transmembrane</keyword>
<dbReference type="STRING" id="1156394.T0S4G4"/>
<dbReference type="Proteomes" id="UP000030762">
    <property type="component" value="Unassembled WGS sequence"/>
</dbReference>
<dbReference type="VEuPathDB" id="FungiDB:SDRG_05188"/>
<evidence type="ECO:0000313" key="3">
    <source>
        <dbReference type="Proteomes" id="UP000030762"/>
    </source>
</evidence>
<feature type="transmembrane region" description="Helical" evidence="1">
    <location>
        <begin position="87"/>
        <end position="108"/>
    </location>
</feature>
<accession>T0S4G4</accession>
<evidence type="ECO:0000256" key="1">
    <source>
        <dbReference type="SAM" id="Phobius"/>
    </source>
</evidence>
<dbReference type="OMA" id="FCNPVAC"/>
<reference evidence="2 3" key="1">
    <citation type="submission" date="2012-04" db="EMBL/GenBank/DDBJ databases">
        <title>The Genome Sequence of Saprolegnia declina VS20.</title>
        <authorList>
            <consortium name="The Broad Institute Genome Sequencing Platform"/>
            <person name="Russ C."/>
            <person name="Nusbaum C."/>
            <person name="Tyler B."/>
            <person name="van West P."/>
            <person name="Dieguez-Uribeondo J."/>
            <person name="de Bruijn I."/>
            <person name="Tripathy S."/>
            <person name="Jiang R."/>
            <person name="Young S.K."/>
            <person name="Zeng Q."/>
            <person name="Gargeya S."/>
            <person name="Fitzgerald M."/>
            <person name="Haas B."/>
            <person name="Abouelleil A."/>
            <person name="Alvarado L."/>
            <person name="Arachchi H.M."/>
            <person name="Berlin A."/>
            <person name="Chapman S.B."/>
            <person name="Goldberg J."/>
            <person name="Griggs A."/>
            <person name="Gujja S."/>
            <person name="Hansen M."/>
            <person name="Howarth C."/>
            <person name="Imamovic A."/>
            <person name="Larimer J."/>
            <person name="McCowen C."/>
            <person name="Montmayeur A."/>
            <person name="Murphy C."/>
            <person name="Neiman D."/>
            <person name="Pearson M."/>
            <person name="Priest M."/>
            <person name="Roberts A."/>
            <person name="Saif S."/>
            <person name="Shea T."/>
            <person name="Sisk P."/>
            <person name="Sykes S."/>
            <person name="Wortman J."/>
            <person name="Nusbaum C."/>
            <person name="Birren B."/>
        </authorList>
    </citation>
    <scope>NUCLEOTIDE SEQUENCE [LARGE SCALE GENOMIC DNA]</scope>
    <source>
        <strain evidence="2 3">VS20</strain>
    </source>
</reference>
<proteinExistence type="predicted"/>
<keyword evidence="1" id="KW-1133">Transmembrane helix</keyword>
<organism evidence="2 3">
    <name type="scientific">Saprolegnia diclina (strain VS20)</name>
    <dbReference type="NCBI Taxonomy" id="1156394"/>
    <lineage>
        <taxon>Eukaryota</taxon>
        <taxon>Sar</taxon>
        <taxon>Stramenopiles</taxon>
        <taxon>Oomycota</taxon>
        <taxon>Saprolegniomycetes</taxon>
        <taxon>Saprolegniales</taxon>
        <taxon>Saprolegniaceae</taxon>
        <taxon>Saprolegnia</taxon>
    </lineage>
</organism>
<dbReference type="OrthoDB" id="78021at2759"/>
<gene>
    <name evidence="2" type="ORF">SDRG_05188</name>
</gene>
<keyword evidence="3" id="KW-1185">Reference proteome</keyword>
<dbReference type="RefSeq" id="XP_008609112.1">
    <property type="nucleotide sequence ID" value="XM_008610890.1"/>
</dbReference>
<dbReference type="InParanoid" id="T0S4G4"/>
<evidence type="ECO:0000313" key="2">
    <source>
        <dbReference type="EMBL" id="EQC37592.1"/>
    </source>
</evidence>
<protein>
    <submittedName>
        <fullName evidence="2">Uncharacterized protein</fullName>
    </submittedName>
</protein>
<dbReference type="AlphaFoldDB" id="T0S4G4"/>
<sequence>MCTSESIEAMAPVRFAIHASRALEATSALTHVRRRQHHIMNRSMLEMLPTTINTTAASIRNDTGGSTITSDSVPLSAPFCNPVACQLLSVVAVVGVVAILLAMVWQVYQRHLFKRERLRFQERETELRTAMEYIESSRSLHSNRSGTASDQSWVASERSWVPPANARPCDDTAMLEP</sequence>